<dbReference type="RefSeq" id="WP_169562138.1">
    <property type="nucleotide sequence ID" value="NZ_BSNF01000007.1"/>
</dbReference>
<keyword evidence="4" id="KW-0456">Lyase</keyword>
<organism evidence="6 7">
    <name type="scientific">Sneathiella chinensis</name>
    <dbReference type="NCBI Taxonomy" id="349750"/>
    <lineage>
        <taxon>Bacteria</taxon>
        <taxon>Pseudomonadati</taxon>
        <taxon>Pseudomonadota</taxon>
        <taxon>Alphaproteobacteria</taxon>
        <taxon>Sneathiellales</taxon>
        <taxon>Sneathiellaceae</taxon>
        <taxon>Sneathiella</taxon>
    </lineage>
</organism>
<dbReference type="PANTHER" id="PTHR30246">
    <property type="entry name" value="2-KETO-3-DEOXY-6-PHOSPHOGLUCONATE ALDOLASE"/>
    <property type="match status" value="1"/>
</dbReference>
<dbReference type="SUPFAM" id="SSF51569">
    <property type="entry name" value="Aldolase"/>
    <property type="match status" value="1"/>
</dbReference>
<comment type="caution">
    <text evidence="6">The sequence shown here is derived from an EMBL/GenBank/DDBJ whole genome shotgun (WGS) entry which is preliminary data.</text>
</comment>
<evidence type="ECO:0000313" key="6">
    <source>
        <dbReference type="EMBL" id="GLQ06774.1"/>
    </source>
</evidence>
<keyword evidence="5" id="KW-0119">Carbohydrate metabolism</keyword>
<dbReference type="Gene3D" id="3.20.20.70">
    <property type="entry name" value="Aldolase class I"/>
    <property type="match status" value="1"/>
</dbReference>
<sequence length="209" mass="22374">MKTVFEKIAEMPLAAVLRGVSPEEVVGVCEELEGAGFRFVEVTTNSPDWQDSLRRIRQKFGARLVLAGGTVLTVQQAEQAAEAGAEVLISPNFDPDVVRRTKELGLVSAPGCFTPSECFDALKAGADILKIFPAEVLGLPFIKGMKAVLPKETRLCPTGGVTPGNLADFLRLGVFALGMGSALYAPGKERAAIRASAEKFVSAYRQRPH</sequence>
<dbReference type="CDD" id="cd00452">
    <property type="entry name" value="KDPG_aldolase"/>
    <property type="match status" value="1"/>
</dbReference>
<evidence type="ECO:0000256" key="2">
    <source>
        <dbReference type="ARBA" id="ARBA00006906"/>
    </source>
</evidence>
<accession>A0ABQ5U676</accession>
<gene>
    <name evidence="6" type="ORF">GCM10007924_19950</name>
</gene>
<reference evidence="6" key="1">
    <citation type="journal article" date="2014" name="Int. J. Syst. Evol. Microbiol.">
        <title>Complete genome of a new Firmicutes species belonging to the dominant human colonic microbiota ('Ruminococcus bicirculans') reveals two chromosomes and a selective capacity to utilize plant glucans.</title>
        <authorList>
            <consortium name="NISC Comparative Sequencing Program"/>
            <person name="Wegmann U."/>
            <person name="Louis P."/>
            <person name="Goesmann A."/>
            <person name="Henrissat B."/>
            <person name="Duncan S.H."/>
            <person name="Flint H.J."/>
        </authorList>
    </citation>
    <scope>NUCLEOTIDE SEQUENCE</scope>
    <source>
        <strain evidence="6">NBRC 103408</strain>
    </source>
</reference>
<proteinExistence type="inferred from homology"/>
<dbReference type="EMBL" id="BSNF01000007">
    <property type="protein sequence ID" value="GLQ06774.1"/>
    <property type="molecule type" value="Genomic_DNA"/>
</dbReference>
<dbReference type="InterPro" id="IPR013785">
    <property type="entry name" value="Aldolase_TIM"/>
</dbReference>
<name>A0ABQ5U676_9PROT</name>
<dbReference type="Pfam" id="PF01081">
    <property type="entry name" value="Aldolase"/>
    <property type="match status" value="1"/>
</dbReference>
<dbReference type="Proteomes" id="UP001161409">
    <property type="component" value="Unassembled WGS sequence"/>
</dbReference>
<evidence type="ECO:0000313" key="7">
    <source>
        <dbReference type="Proteomes" id="UP001161409"/>
    </source>
</evidence>
<evidence type="ECO:0000256" key="4">
    <source>
        <dbReference type="ARBA" id="ARBA00023239"/>
    </source>
</evidence>
<dbReference type="NCBIfam" id="NF006600">
    <property type="entry name" value="PRK09140.1"/>
    <property type="match status" value="1"/>
</dbReference>
<comment type="pathway">
    <text evidence="1">Carbohydrate acid metabolism.</text>
</comment>
<reference evidence="6" key="2">
    <citation type="submission" date="2023-01" db="EMBL/GenBank/DDBJ databases">
        <title>Draft genome sequence of Sneathiella chinensis strain NBRC 103408.</title>
        <authorList>
            <person name="Sun Q."/>
            <person name="Mori K."/>
        </authorList>
    </citation>
    <scope>NUCLEOTIDE SEQUENCE</scope>
    <source>
        <strain evidence="6">NBRC 103408</strain>
    </source>
</reference>
<evidence type="ECO:0000256" key="5">
    <source>
        <dbReference type="ARBA" id="ARBA00023277"/>
    </source>
</evidence>
<evidence type="ECO:0000256" key="1">
    <source>
        <dbReference type="ARBA" id="ARBA00004761"/>
    </source>
</evidence>
<evidence type="ECO:0000256" key="3">
    <source>
        <dbReference type="ARBA" id="ARBA00011233"/>
    </source>
</evidence>
<comment type="subunit">
    <text evidence="3">Homotrimer.</text>
</comment>
<keyword evidence="7" id="KW-1185">Reference proteome</keyword>
<comment type="similarity">
    <text evidence="2">Belongs to the KHG/KDPG aldolase family.</text>
</comment>
<dbReference type="PANTHER" id="PTHR30246:SF1">
    <property type="entry name" value="2-DEHYDRO-3-DEOXY-6-PHOSPHOGALACTONATE ALDOLASE-RELATED"/>
    <property type="match status" value="1"/>
</dbReference>
<dbReference type="InterPro" id="IPR000887">
    <property type="entry name" value="Aldlse_KDPG_KHG"/>
</dbReference>
<protein>
    <submittedName>
        <fullName evidence="6">2-dehydro-3-deoxy-6-phosphogalactonate aldolase</fullName>
    </submittedName>
</protein>